<keyword evidence="12" id="KW-0539">Nucleus</keyword>
<sequence length="891" mass="100022">MSLLGKSCCVLLFLSLIGLAIGGTEDNEVASQHERNSWIKKWRLPHLFNQQQPIPKDSPPPPSWSKAYISEGVLHLPYAEIEENFYAWVDFDSGKSRIDFYGGMEKTYQLANEGQYGTAKKIAPMTTETVKNQLNCFQTLGSAEEPVQVQGVLPDISNFKLIGNEIMNGVSCEKWEYINSVGDKTNRYTMWLQHQFAGTRQQIPVPVRYEMKGFNSLLGSHYDHYYLDYTSFTAEKPNEDAFMIDSEVGECHGFPGPGVDHIYTFNPMREFAHDHTKHVDDTFDSFVRHHKKGYKNATEHENRKDIFRQNMRFIHSKNRAGLTYKLAPNHMTDRTSDEIRYMRGKLRSNGYNGGSSFHYTKSDVENLPEQMDWRLYGAVTPVKDQSVCGSCWSFGTVGTLEGALFIKTGKLTPLSQQALVDCSWGFGNNGCDGGEDFRVYQWMMKHGGIPSEESYGPYLGADGYCHVDNATLVASIKGYVNVTAGDVDALRVAIFKHGPISVAIDAAHRAFSFYANGVYYNPECGSGEDSLDHAVLAVGYGILKGEPYWLIKNSWSSYWGNSGYVLMSQKENNCGVATSPTYVIIWDEWVPENRVLKYNDQALQKQKELLKAHEATSKGKKQIKGVSTPVGKPPGRRSDSSKGGGNLSDANTSGKETDSRSSTPSLQEKPAKRPATASTTTPSTTSTGAASSSESSRKKTRPDSTVESEEQFLSKVEVKIKIPDELKPWLVDDWDYINRQKKLANLPSKVPVDTILEDYIKHKSSNRTTTPSKESAIQEVMAGLKEYFNVTLGSSLLYKFERLQYADILKNHPDKLMSQIYGAPHLLRMFTRLGSMLAYTPLDEKSIQLLHVHLQDFLNCDHDRYMGRNASTLFSAQDYGNASAEYHRRAC</sequence>
<evidence type="ECO:0000256" key="10">
    <source>
        <dbReference type="ARBA" id="ARBA00023163"/>
    </source>
</evidence>
<evidence type="ECO:0000256" key="6">
    <source>
        <dbReference type="ARBA" id="ARBA00022853"/>
    </source>
</evidence>
<dbReference type="CDD" id="cd02248">
    <property type="entry name" value="Peptidase_C1A"/>
    <property type="match status" value="1"/>
</dbReference>
<dbReference type="InterPro" id="IPR026541">
    <property type="entry name" value="MRG_dom"/>
</dbReference>
<dbReference type="GO" id="GO:0006325">
    <property type="term" value="P:chromatin organization"/>
    <property type="evidence" value="ECO:0007669"/>
    <property type="project" value="UniProtKB-KW"/>
</dbReference>
<feature type="domain" description="Peptidase C1A papain C-terminal" evidence="15">
    <location>
        <begin position="367"/>
        <end position="584"/>
    </location>
</feature>
<dbReference type="FunFam" id="3.90.70.10:FF:000087">
    <property type="entry name" value="Counting factor associated protein D"/>
    <property type="match status" value="1"/>
</dbReference>
<keyword evidence="7" id="KW-0805">Transcription regulation</keyword>
<comment type="caution">
    <text evidence="17">The sequence shown here is derived from an EMBL/GenBank/DDBJ whole genome shotgun (WGS) entry which is preliminary data.</text>
</comment>
<keyword evidence="8" id="KW-0865">Zymogen</keyword>
<name>A0A8J2WM15_9CRUS</name>
<keyword evidence="18" id="KW-1185">Reference proteome</keyword>
<dbReference type="InterPro" id="IPR039417">
    <property type="entry name" value="Peptidase_C1A_papain-like"/>
</dbReference>
<dbReference type="InterPro" id="IPR000668">
    <property type="entry name" value="Peptidase_C1A_C"/>
</dbReference>
<dbReference type="InterPro" id="IPR038765">
    <property type="entry name" value="Papain-like_cys_pep_sf"/>
</dbReference>
<gene>
    <name evidence="17" type="ORF">DGAL_LOCUS13191</name>
</gene>
<dbReference type="PROSITE" id="PS00139">
    <property type="entry name" value="THIOL_PROTEASE_CYS"/>
    <property type="match status" value="1"/>
</dbReference>
<feature type="chain" id="PRO_5035217285" description="Counting factor associated protein D" evidence="14">
    <location>
        <begin position="23"/>
        <end position="891"/>
    </location>
</feature>
<evidence type="ECO:0000256" key="3">
    <source>
        <dbReference type="ARBA" id="ARBA00022763"/>
    </source>
</evidence>
<dbReference type="InterPro" id="IPR013201">
    <property type="entry name" value="Prot_inhib_I29"/>
</dbReference>
<keyword evidence="10" id="KW-0804">Transcription</keyword>
<dbReference type="InterPro" id="IPR008676">
    <property type="entry name" value="MRG"/>
</dbReference>
<evidence type="ECO:0000313" key="18">
    <source>
        <dbReference type="Proteomes" id="UP000789390"/>
    </source>
</evidence>
<accession>A0A8J2WM15</accession>
<dbReference type="InterPro" id="IPR000169">
    <property type="entry name" value="Pept_cys_AS"/>
</dbReference>
<keyword evidence="2" id="KW-0645">Protease</keyword>
<dbReference type="Pfam" id="PF05712">
    <property type="entry name" value="MRG"/>
    <property type="match status" value="1"/>
</dbReference>
<keyword evidence="5" id="KW-0788">Thiol protease</keyword>
<protein>
    <recommendedName>
        <fullName evidence="19">Counting factor associated protein D</fullName>
    </recommendedName>
</protein>
<evidence type="ECO:0000259" key="15">
    <source>
        <dbReference type="SMART" id="SM00645"/>
    </source>
</evidence>
<dbReference type="PROSITE" id="PS51640">
    <property type="entry name" value="MRG"/>
    <property type="match status" value="1"/>
</dbReference>
<dbReference type="Proteomes" id="UP000789390">
    <property type="component" value="Unassembled WGS sequence"/>
</dbReference>
<keyword evidence="3" id="KW-0227">DNA damage</keyword>
<dbReference type="InterPro" id="IPR016197">
    <property type="entry name" value="Chromo-like_dom_sf"/>
</dbReference>
<dbReference type="Gene3D" id="1.10.274.30">
    <property type="entry name" value="MRG domain"/>
    <property type="match status" value="1"/>
</dbReference>
<evidence type="ECO:0000256" key="9">
    <source>
        <dbReference type="ARBA" id="ARBA00023157"/>
    </source>
</evidence>
<dbReference type="GO" id="GO:0008234">
    <property type="term" value="F:cysteine-type peptidase activity"/>
    <property type="evidence" value="ECO:0007669"/>
    <property type="project" value="UniProtKB-KW"/>
</dbReference>
<dbReference type="InterPro" id="IPR025661">
    <property type="entry name" value="Pept_asp_AS"/>
</dbReference>
<dbReference type="PRINTS" id="PR00705">
    <property type="entry name" value="PAPAIN"/>
</dbReference>
<evidence type="ECO:0000256" key="11">
    <source>
        <dbReference type="ARBA" id="ARBA00023204"/>
    </source>
</evidence>
<evidence type="ECO:0000256" key="2">
    <source>
        <dbReference type="ARBA" id="ARBA00022670"/>
    </source>
</evidence>
<keyword evidence="4" id="KW-0378">Hydrolase</keyword>
<dbReference type="Pfam" id="PF00112">
    <property type="entry name" value="Peptidase_C1"/>
    <property type="match status" value="1"/>
</dbReference>
<dbReference type="GO" id="GO:0005634">
    <property type="term" value="C:nucleus"/>
    <property type="evidence" value="ECO:0007669"/>
    <property type="project" value="UniProtKB-SubCell"/>
</dbReference>
<evidence type="ECO:0000256" key="12">
    <source>
        <dbReference type="ARBA" id="ARBA00023242"/>
    </source>
</evidence>
<dbReference type="GO" id="GO:0006281">
    <property type="term" value="P:DNA repair"/>
    <property type="evidence" value="ECO:0007669"/>
    <property type="project" value="UniProtKB-KW"/>
</dbReference>
<organism evidence="17 18">
    <name type="scientific">Daphnia galeata</name>
    <dbReference type="NCBI Taxonomy" id="27404"/>
    <lineage>
        <taxon>Eukaryota</taxon>
        <taxon>Metazoa</taxon>
        <taxon>Ecdysozoa</taxon>
        <taxon>Arthropoda</taxon>
        <taxon>Crustacea</taxon>
        <taxon>Branchiopoda</taxon>
        <taxon>Diplostraca</taxon>
        <taxon>Cladocera</taxon>
        <taxon>Anomopoda</taxon>
        <taxon>Daphniidae</taxon>
        <taxon>Daphnia</taxon>
    </lineage>
</organism>
<dbReference type="Gene3D" id="3.90.70.10">
    <property type="entry name" value="Cysteine proteinases"/>
    <property type="match status" value="1"/>
</dbReference>
<dbReference type="SUPFAM" id="SSF54160">
    <property type="entry name" value="Chromo domain-like"/>
    <property type="match status" value="1"/>
</dbReference>
<dbReference type="EMBL" id="CAKKLH010000294">
    <property type="protein sequence ID" value="CAH0109707.1"/>
    <property type="molecule type" value="Genomic_DNA"/>
</dbReference>
<dbReference type="FunFam" id="1.10.274.30:FF:000001">
    <property type="entry name" value="Mortality factor 4-like protein 1"/>
    <property type="match status" value="1"/>
</dbReference>
<evidence type="ECO:0000313" key="17">
    <source>
        <dbReference type="EMBL" id="CAH0109707.1"/>
    </source>
</evidence>
<feature type="compositionally biased region" description="Low complexity" evidence="13">
    <location>
        <begin position="673"/>
        <end position="694"/>
    </location>
</feature>
<evidence type="ECO:0000259" key="16">
    <source>
        <dbReference type="SMART" id="SM00848"/>
    </source>
</evidence>
<proteinExistence type="predicted"/>
<dbReference type="InterPro" id="IPR025660">
    <property type="entry name" value="Pept_his_AS"/>
</dbReference>
<keyword evidence="6" id="KW-0156">Chromatin regulator</keyword>
<keyword evidence="11" id="KW-0234">DNA repair</keyword>
<keyword evidence="14" id="KW-0732">Signal</keyword>
<evidence type="ECO:0000256" key="1">
    <source>
        <dbReference type="ARBA" id="ARBA00004123"/>
    </source>
</evidence>
<dbReference type="GO" id="GO:0035267">
    <property type="term" value="C:NuA4 histone acetyltransferase complex"/>
    <property type="evidence" value="ECO:0007669"/>
    <property type="project" value="TreeGrafter"/>
</dbReference>
<dbReference type="SMART" id="SM00848">
    <property type="entry name" value="Inhibitor_I29"/>
    <property type="match status" value="1"/>
</dbReference>
<feature type="compositionally biased region" description="Basic and acidic residues" evidence="13">
    <location>
        <begin position="695"/>
        <end position="704"/>
    </location>
</feature>
<evidence type="ECO:0000256" key="4">
    <source>
        <dbReference type="ARBA" id="ARBA00022801"/>
    </source>
</evidence>
<dbReference type="PROSITE" id="PS00639">
    <property type="entry name" value="THIOL_PROTEASE_HIS"/>
    <property type="match status" value="1"/>
</dbReference>
<dbReference type="Pfam" id="PF08246">
    <property type="entry name" value="Inhibitor_I29"/>
    <property type="match status" value="1"/>
</dbReference>
<dbReference type="PANTHER" id="PTHR10880:SF48">
    <property type="entry name" value="MORTALITY FACTOR 4 LIKE 2"/>
    <property type="match status" value="1"/>
</dbReference>
<evidence type="ECO:0000256" key="5">
    <source>
        <dbReference type="ARBA" id="ARBA00022807"/>
    </source>
</evidence>
<dbReference type="PROSITE" id="PS00640">
    <property type="entry name" value="THIOL_PROTEASE_ASN"/>
    <property type="match status" value="1"/>
</dbReference>
<feature type="region of interest" description="Disordered" evidence="13">
    <location>
        <begin position="613"/>
        <end position="710"/>
    </location>
</feature>
<dbReference type="AlphaFoldDB" id="A0A8J2WM15"/>
<comment type="subcellular location">
    <subcellularLocation>
        <location evidence="1">Nucleus</location>
    </subcellularLocation>
</comment>
<dbReference type="SUPFAM" id="SSF54001">
    <property type="entry name" value="Cysteine proteinases"/>
    <property type="match status" value="1"/>
</dbReference>
<dbReference type="GO" id="GO:0006508">
    <property type="term" value="P:proteolysis"/>
    <property type="evidence" value="ECO:0007669"/>
    <property type="project" value="UniProtKB-KW"/>
</dbReference>
<feature type="domain" description="Cathepsin propeptide inhibitor" evidence="16">
    <location>
        <begin position="283"/>
        <end position="339"/>
    </location>
</feature>
<keyword evidence="9" id="KW-1015">Disulfide bond</keyword>
<dbReference type="InterPro" id="IPR038217">
    <property type="entry name" value="MRG_C_sf"/>
</dbReference>
<evidence type="ECO:0008006" key="19">
    <source>
        <dbReference type="Google" id="ProtNLM"/>
    </source>
</evidence>
<dbReference type="PANTHER" id="PTHR10880">
    <property type="entry name" value="MORTALITY FACTOR 4-LIKE PROTEIN"/>
    <property type="match status" value="1"/>
</dbReference>
<evidence type="ECO:0000256" key="7">
    <source>
        <dbReference type="ARBA" id="ARBA00023015"/>
    </source>
</evidence>
<dbReference type="OrthoDB" id="65740at2759"/>
<dbReference type="GO" id="GO:0006355">
    <property type="term" value="P:regulation of DNA-templated transcription"/>
    <property type="evidence" value="ECO:0007669"/>
    <property type="project" value="InterPro"/>
</dbReference>
<reference evidence="17" key="1">
    <citation type="submission" date="2021-11" db="EMBL/GenBank/DDBJ databases">
        <authorList>
            <person name="Schell T."/>
        </authorList>
    </citation>
    <scope>NUCLEOTIDE SEQUENCE</scope>
    <source>
        <strain evidence="17">M5</strain>
    </source>
</reference>
<dbReference type="SMART" id="SM00645">
    <property type="entry name" value="Pept_C1"/>
    <property type="match status" value="1"/>
</dbReference>
<evidence type="ECO:0000256" key="13">
    <source>
        <dbReference type="SAM" id="MobiDB-lite"/>
    </source>
</evidence>
<feature type="signal peptide" evidence="14">
    <location>
        <begin position="1"/>
        <end position="22"/>
    </location>
</feature>
<evidence type="ECO:0000256" key="14">
    <source>
        <dbReference type="SAM" id="SignalP"/>
    </source>
</evidence>
<evidence type="ECO:0000256" key="8">
    <source>
        <dbReference type="ARBA" id="ARBA00023145"/>
    </source>
</evidence>
<feature type="compositionally biased region" description="Polar residues" evidence="13">
    <location>
        <begin position="648"/>
        <end position="666"/>
    </location>
</feature>